<comment type="caution">
    <text evidence="2">The sequence shown here is derived from an EMBL/GenBank/DDBJ whole genome shotgun (WGS) entry which is preliminary data.</text>
</comment>
<dbReference type="Gene3D" id="3.40.50.150">
    <property type="entry name" value="Vaccinia Virus protein VP39"/>
    <property type="match status" value="1"/>
</dbReference>
<keyword evidence="3" id="KW-1185">Reference proteome</keyword>
<dbReference type="PANTHER" id="PTHR43861">
    <property type="entry name" value="TRANS-ACONITATE 2-METHYLTRANSFERASE-RELATED"/>
    <property type="match status" value="1"/>
</dbReference>
<sequence length="261" mass="26926">MVAADGGVEEGILMVDRRRRSVRTALVAEALRVALAGRARIDPGVGLDIVDLGGGTGGFAVPLAVEGHRVTVVDPSPDALASLERRASDEGVSKLVRGVQGDAAELPGLAGESSADAVLCHGVLEVVDDPAQALQAMASVLREGGVLSLLVAQRNAVVLARALAGHLAEARVALQDADGRWGPADPMPRRFDEAGIIAQLAEAGFMVHTVHGVRTFADLVPAAVVDSEPGAPEALAELERAASQHPAFRAMAPQLHILATR</sequence>
<organism evidence="2 3">
    <name type="scientific">Kribbella sancticallisti</name>
    <dbReference type="NCBI Taxonomy" id="460087"/>
    <lineage>
        <taxon>Bacteria</taxon>
        <taxon>Bacillati</taxon>
        <taxon>Actinomycetota</taxon>
        <taxon>Actinomycetes</taxon>
        <taxon>Propionibacteriales</taxon>
        <taxon>Kribbellaceae</taxon>
        <taxon>Kribbella</taxon>
    </lineage>
</organism>
<evidence type="ECO:0000313" key="2">
    <source>
        <dbReference type="EMBL" id="GAA1605476.1"/>
    </source>
</evidence>
<keyword evidence="2" id="KW-0489">Methyltransferase</keyword>
<evidence type="ECO:0000259" key="1">
    <source>
        <dbReference type="Pfam" id="PF08241"/>
    </source>
</evidence>
<reference evidence="3" key="1">
    <citation type="journal article" date="2019" name="Int. J. Syst. Evol. Microbiol.">
        <title>The Global Catalogue of Microorganisms (GCM) 10K type strain sequencing project: providing services to taxonomists for standard genome sequencing and annotation.</title>
        <authorList>
            <consortium name="The Broad Institute Genomics Platform"/>
            <consortium name="The Broad Institute Genome Sequencing Center for Infectious Disease"/>
            <person name="Wu L."/>
            <person name="Ma J."/>
        </authorList>
    </citation>
    <scope>NUCLEOTIDE SEQUENCE [LARGE SCALE GENOMIC DNA]</scope>
    <source>
        <strain evidence="3">JCM 14969</strain>
    </source>
</reference>
<gene>
    <name evidence="2" type="ORF">GCM10009789_69240</name>
</gene>
<dbReference type="InterPro" id="IPR029063">
    <property type="entry name" value="SAM-dependent_MTases_sf"/>
</dbReference>
<accession>A0ABP4QAT5</accession>
<dbReference type="InterPro" id="IPR013216">
    <property type="entry name" value="Methyltransf_11"/>
</dbReference>
<keyword evidence="2" id="KW-0808">Transferase</keyword>
<dbReference type="Pfam" id="PF08241">
    <property type="entry name" value="Methyltransf_11"/>
    <property type="match status" value="1"/>
</dbReference>
<dbReference type="CDD" id="cd02440">
    <property type="entry name" value="AdoMet_MTases"/>
    <property type="match status" value="1"/>
</dbReference>
<feature type="domain" description="Methyltransferase type 11" evidence="1">
    <location>
        <begin position="50"/>
        <end position="148"/>
    </location>
</feature>
<protein>
    <submittedName>
        <fullName evidence="2">Methyltransferase</fullName>
    </submittedName>
</protein>
<evidence type="ECO:0000313" key="3">
    <source>
        <dbReference type="Proteomes" id="UP001500393"/>
    </source>
</evidence>
<dbReference type="Proteomes" id="UP001500393">
    <property type="component" value="Unassembled WGS sequence"/>
</dbReference>
<dbReference type="SUPFAM" id="SSF53335">
    <property type="entry name" value="S-adenosyl-L-methionine-dependent methyltransferases"/>
    <property type="match status" value="1"/>
</dbReference>
<dbReference type="GO" id="GO:0032259">
    <property type="term" value="P:methylation"/>
    <property type="evidence" value="ECO:0007669"/>
    <property type="project" value="UniProtKB-KW"/>
</dbReference>
<dbReference type="GO" id="GO:0008168">
    <property type="term" value="F:methyltransferase activity"/>
    <property type="evidence" value="ECO:0007669"/>
    <property type="project" value="UniProtKB-KW"/>
</dbReference>
<dbReference type="EMBL" id="BAAAOS010000055">
    <property type="protein sequence ID" value="GAA1605476.1"/>
    <property type="molecule type" value="Genomic_DNA"/>
</dbReference>
<proteinExistence type="predicted"/>
<name>A0ABP4QAT5_9ACTN</name>